<name>A0A017TGU0_9BACT</name>
<dbReference type="GO" id="GO:0006508">
    <property type="term" value="P:proteolysis"/>
    <property type="evidence" value="ECO:0007669"/>
    <property type="project" value="UniProtKB-KW"/>
</dbReference>
<organism evidence="6 7">
    <name type="scientific">Chondromyces apiculatus DSM 436</name>
    <dbReference type="NCBI Taxonomy" id="1192034"/>
    <lineage>
        <taxon>Bacteria</taxon>
        <taxon>Pseudomonadati</taxon>
        <taxon>Myxococcota</taxon>
        <taxon>Polyangia</taxon>
        <taxon>Polyangiales</taxon>
        <taxon>Polyangiaceae</taxon>
        <taxon>Chondromyces</taxon>
    </lineage>
</organism>
<dbReference type="Gene3D" id="3.90.1720.10">
    <property type="entry name" value="endopeptidase domain like (from Nostoc punctiforme)"/>
    <property type="match status" value="1"/>
</dbReference>
<evidence type="ECO:0000313" key="7">
    <source>
        <dbReference type="Proteomes" id="UP000019678"/>
    </source>
</evidence>
<keyword evidence="3" id="KW-0378">Hydrolase</keyword>
<evidence type="ECO:0000256" key="3">
    <source>
        <dbReference type="ARBA" id="ARBA00022801"/>
    </source>
</evidence>
<dbReference type="InterPro" id="IPR038765">
    <property type="entry name" value="Papain-like_cys_pep_sf"/>
</dbReference>
<reference evidence="6 7" key="1">
    <citation type="submission" date="2013-05" db="EMBL/GenBank/DDBJ databases">
        <title>Genome assembly of Chondromyces apiculatus DSM 436.</title>
        <authorList>
            <person name="Sharma G."/>
            <person name="Khatri I."/>
            <person name="Kaur C."/>
            <person name="Mayilraj S."/>
            <person name="Subramanian S."/>
        </authorList>
    </citation>
    <scope>NUCLEOTIDE SEQUENCE [LARGE SCALE GENOMIC DNA]</scope>
    <source>
        <strain evidence="6 7">DSM 436</strain>
    </source>
</reference>
<dbReference type="Pfam" id="PF00877">
    <property type="entry name" value="NLPC_P60"/>
    <property type="match status" value="1"/>
</dbReference>
<dbReference type="SUPFAM" id="SSF54001">
    <property type="entry name" value="Cysteine proteinases"/>
    <property type="match status" value="1"/>
</dbReference>
<evidence type="ECO:0000313" key="6">
    <source>
        <dbReference type="EMBL" id="EYF08464.1"/>
    </source>
</evidence>
<dbReference type="InterPro" id="IPR000064">
    <property type="entry name" value="NLP_P60_dom"/>
</dbReference>
<comment type="similarity">
    <text evidence="1">Belongs to the peptidase C40 family.</text>
</comment>
<proteinExistence type="inferred from homology"/>
<accession>A0A017TGU0</accession>
<dbReference type="OrthoDB" id="9813368at2"/>
<keyword evidence="4" id="KW-0788">Thiol protease</keyword>
<feature type="domain" description="NlpC/P60" evidence="5">
    <location>
        <begin position="27"/>
        <end position="108"/>
    </location>
</feature>
<evidence type="ECO:0000256" key="4">
    <source>
        <dbReference type="ARBA" id="ARBA00022807"/>
    </source>
</evidence>
<evidence type="ECO:0000256" key="2">
    <source>
        <dbReference type="ARBA" id="ARBA00022670"/>
    </source>
</evidence>
<dbReference type="AlphaFoldDB" id="A0A017TGU0"/>
<comment type="caution">
    <text evidence="6">The sequence shown here is derived from an EMBL/GenBank/DDBJ whole genome shotgun (WGS) entry which is preliminary data.</text>
</comment>
<dbReference type="STRING" id="1192034.CAP_3993"/>
<dbReference type="GO" id="GO:0008234">
    <property type="term" value="F:cysteine-type peptidase activity"/>
    <property type="evidence" value="ECO:0007669"/>
    <property type="project" value="UniProtKB-KW"/>
</dbReference>
<sequence>MSFDIAQTARDFERNAGHEILYSEMVCNQFVIAVLRKTVEPSFPMIRADDFAHSPKFMKVDLPQAGDLVHWPGHIGIVLDPDKGDFIGSQTSTGVAVANYKNGYWNGSFGGKRPDAFYRYIP</sequence>
<evidence type="ECO:0000256" key="1">
    <source>
        <dbReference type="ARBA" id="ARBA00007074"/>
    </source>
</evidence>
<dbReference type="RefSeq" id="WP_044235472.1">
    <property type="nucleotide sequence ID" value="NZ_ASRX01000003.1"/>
</dbReference>
<dbReference type="EMBL" id="ASRX01000003">
    <property type="protein sequence ID" value="EYF08464.1"/>
    <property type="molecule type" value="Genomic_DNA"/>
</dbReference>
<dbReference type="Proteomes" id="UP000019678">
    <property type="component" value="Unassembled WGS sequence"/>
</dbReference>
<keyword evidence="2" id="KW-0645">Protease</keyword>
<gene>
    <name evidence="6" type="ORF">CAP_3993</name>
</gene>
<keyword evidence="7" id="KW-1185">Reference proteome</keyword>
<protein>
    <recommendedName>
        <fullName evidence="5">NlpC/P60 domain-containing protein</fullName>
    </recommendedName>
</protein>
<evidence type="ECO:0000259" key="5">
    <source>
        <dbReference type="Pfam" id="PF00877"/>
    </source>
</evidence>